<feature type="compositionally biased region" description="Polar residues" evidence="1">
    <location>
        <begin position="509"/>
        <end position="530"/>
    </location>
</feature>
<gene>
    <name evidence="2" type="ORF">SNEC2469_LOCUS22485</name>
</gene>
<dbReference type="EMBL" id="CAJNJA010040875">
    <property type="protein sequence ID" value="CAE7770043.1"/>
    <property type="molecule type" value="Genomic_DNA"/>
</dbReference>
<organism evidence="2 3">
    <name type="scientific">Symbiodinium necroappetens</name>
    <dbReference type="NCBI Taxonomy" id="1628268"/>
    <lineage>
        <taxon>Eukaryota</taxon>
        <taxon>Sar</taxon>
        <taxon>Alveolata</taxon>
        <taxon>Dinophyceae</taxon>
        <taxon>Suessiales</taxon>
        <taxon>Symbiodiniaceae</taxon>
        <taxon>Symbiodinium</taxon>
    </lineage>
</organism>
<evidence type="ECO:0000256" key="1">
    <source>
        <dbReference type="SAM" id="MobiDB-lite"/>
    </source>
</evidence>
<feature type="compositionally biased region" description="Polar residues" evidence="1">
    <location>
        <begin position="488"/>
        <end position="502"/>
    </location>
</feature>
<feature type="region of interest" description="Disordered" evidence="1">
    <location>
        <begin position="1"/>
        <end position="36"/>
    </location>
</feature>
<feature type="compositionally biased region" description="Basic and acidic residues" evidence="1">
    <location>
        <begin position="61"/>
        <end position="74"/>
    </location>
</feature>
<name>A0A812Y2R8_9DINO</name>
<evidence type="ECO:0000313" key="2">
    <source>
        <dbReference type="EMBL" id="CAE7770043.1"/>
    </source>
</evidence>
<proteinExistence type="predicted"/>
<keyword evidence="3" id="KW-1185">Reference proteome</keyword>
<dbReference type="OrthoDB" id="408280at2759"/>
<feature type="region of interest" description="Disordered" evidence="1">
    <location>
        <begin position="57"/>
        <end position="81"/>
    </location>
</feature>
<sequence length="565" mass="62673">MPVLNLVTSKAEPAASLKRSREEAGVDLTEDGDGEGDVWQQLENELQAPLNLPLAWPAADDASKPREPVVHAVDDKEDSDDDWGYIWKQSGVDAKQTSNILEEIEKNVKAAADFHKEKWQKKEQPEEEEAQEDEEWGAELYETQQEKEISKDFWVPDESWSAWECNSKEAVAAQRLVQKIRSRAAKKDTKAEENTELEDFPSEVLLEVLKLWIGRELPEQRMLLAMLLWVEAITVEVPIVRPDLNQYAMQLLSKEEFQVALRSACDHVSHDVLLVKAGAPIPAAALRNDEAPKVQKRLISSLSGMMQHAEFPMEEDDLTSKFEEIFADLPLSLRVASLAHLNEMAELLKELWASKGEFIEDMKKLASFDRACEVTCRLTLTHAVELGNQALNKDFKDLRVCKVALARDGPQGSFRAYQGATPPEPLTPLSQLCPDDSVLAPASVMPTDMDLQFTLTEALTEISNLSAFESSAGSKSWPEPRTPLQCRRTPSITPLRQPTSLPTGKEGFEQSSATTCNDSSPEGTASSMSLSLEDHNQLAEGAEASPDRGEGRAAARPGEVLLAFT</sequence>
<protein>
    <submittedName>
        <fullName evidence="2">Uncharacterized protein</fullName>
    </submittedName>
</protein>
<accession>A0A812Y2R8</accession>
<reference evidence="2" key="1">
    <citation type="submission" date="2021-02" db="EMBL/GenBank/DDBJ databases">
        <authorList>
            <person name="Dougan E. K."/>
            <person name="Rhodes N."/>
            <person name="Thang M."/>
            <person name="Chan C."/>
        </authorList>
    </citation>
    <scope>NUCLEOTIDE SEQUENCE</scope>
</reference>
<dbReference type="Proteomes" id="UP000601435">
    <property type="component" value="Unassembled WGS sequence"/>
</dbReference>
<dbReference type="AlphaFoldDB" id="A0A812Y2R8"/>
<evidence type="ECO:0000313" key="3">
    <source>
        <dbReference type="Proteomes" id="UP000601435"/>
    </source>
</evidence>
<feature type="region of interest" description="Disordered" evidence="1">
    <location>
        <begin position="469"/>
        <end position="565"/>
    </location>
</feature>
<comment type="caution">
    <text evidence="2">The sequence shown here is derived from an EMBL/GenBank/DDBJ whole genome shotgun (WGS) entry which is preliminary data.</text>
</comment>